<reference evidence="2 3" key="1">
    <citation type="journal article" date="2012" name="BMC Genomics">
        <title>Genome analysis of a simultaneously predatory and prey-independent, novel Bdellovibrio bacteriovorus from the River Tiber, supports in silico predictions of both ancient and recent lateral gene transfer from diverse bacteria.</title>
        <authorList>
            <person name="Hobley L."/>
            <person name="Lerner T.R."/>
            <person name="Williams L.E."/>
            <person name="Lambert C."/>
            <person name="Till R."/>
            <person name="Milner D.S."/>
            <person name="Basford S.M."/>
            <person name="Capeness M.J."/>
            <person name="Fenton A.K."/>
            <person name="Atterbury R.J."/>
            <person name="Harris M.A."/>
            <person name="Sockett R.E."/>
        </authorList>
    </citation>
    <scope>NUCLEOTIDE SEQUENCE [LARGE SCALE GENOMIC DNA]</scope>
    <source>
        <strain evidence="2 3">Tiberius</strain>
    </source>
</reference>
<organism evidence="2 3">
    <name type="scientific">Bdellovibrio bacteriovorus str. Tiberius</name>
    <dbReference type="NCBI Taxonomy" id="1069642"/>
    <lineage>
        <taxon>Bacteria</taxon>
        <taxon>Pseudomonadati</taxon>
        <taxon>Bdellovibrionota</taxon>
        <taxon>Bdellovibrionia</taxon>
        <taxon>Bdellovibrionales</taxon>
        <taxon>Pseudobdellovibrionaceae</taxon>
        <taxon>Bdellovibrio</taxon>
    </lineage>
</organism>
<evidence type="ECO:0000313" key="2">
    <source>
        <dbReference type="EMBL" id="AFY02377.1"/>
    </source>
</evidence>
<proteinExistence type="predicted"/>
<feature type="chain" id="PRO_5003914344" evidence="1">
    <location>
        <begin position="21"/>
        <end position="194"/>
    </location>
</feature>
<dbReference type="AlphaFoldDB" id="K7ZGD9"/>
<gene>
    <name evidence="2" type="ORF">Bdt_2695</name>
</gene>
<evidence type="ECO:0000313" key="3">
    <source>
        <dbReference type="Proteomes" id="UP000010074"/>
    </source>
</evidence>
<evidence type="ECO:0000256" key="1">
    <source>
        <dbReference type="SAM" id="SignalP"/>
    </source>
</evidence>
<protein>
    <submittedName>
        <fullName evidence="2">Uncharacterized protein</fullName>
    </submittedName>
</protein>
<feature type="signal peptide" evidence="1">
    <location>
        <begin position="1"/>
        <end position="20"/>
    </location>
</feature>
<dbReference type="RefSeq" id="WP_015091807.1">
    <property type="nucleotide sequence ID" value="NC_019567.1"/>
</dbReference>
<accession>K7ZGD9</accession>
<dbReference type="STRING" id="1069642.Bdt_2695"/>
<dbReference type="EMBL" id="CP002930">
    <property type="protein sequence ID" value="AFY02377.1"/>
    <property type="molecule type" value="Genomic_DNA"/>
</dbReference>
<keyword evidence="1" id="KW-0732">Signal</keyword>
<dbReference type="KEGG" id="bbat:Bdt_2695"/>
<sequence length="194" mass="21601">MLKTFNFALALLVVPGMAMATPVYKYFLKENDLIADTCTEDGDSLSSKLNMSFAEPAANQVQTRLRIKACTHKYGLKKFTFNLPMPVQLFDETVLLGHPVGKTLKVGAHWLTREANVNGRAVYSLSPDSFGEQADGVQSIRFFVTLDPVQREALLAKSQGRFVWSGISITYKKGFLMPTVRLQGDFTLVEDETL</sequence>
<dbReference type="HOGENOM" id="CLU_1400071_0_0_7"/>
<name>K7ZGD9_BDEBC</name>
<dbReference type="Proteomes" id="UP000010074">
    <property type="component" value="Chromosome"/>
</dbReference>
<dbReference type="PATRIC" id="fig|1069642.3.peg.2666"/>